<evidence type="ECO:0000256" key="5">
    <source>
        <dbReference type="ARBA" id="ARBA00023004"/>
    </source>
</evidence>
<feature type="domain" description="Fe2OG dioxygenase" evidence="10">
    <location>
        <begin position="173"/>
        <end position="279"/>
    </location>
</feature>
<evidence type="ECO:0000256" key="7">
    <source>
        <dbReference type="ARBA" id="ARBA00061282"/>
    </source>
</evidence>
<dbReference type="InterPro" id="IPR050231">
    <property type="entry name" value="Iron_ascorbate_oxido_reductase"/>
</dbReference>
<sequence>MVVLANPPVVDQIPLLRSPGPRDSFAAVPVVDLSSPGAARAIVDACERFGFFKVVNHGVAAGTMDRAETEAVKFFAQTQADKDRAGPAYPFGYGSKRIGINGDMGWLEYLLLAVDSASLSDACTVPAAAAFRAALNEYIAAVRKVAVRVLEAMADGLGLAPADALSAMVTEQGSDQVFRVNHYPPCPALQGLGCSATGFGEHTDPQLISVLRSNGTSGLQIALRDGAQWVSVPSDRDAFFVNVGDSLQVLTNGRFRSVKHRVVTNSLKSRVSFIYFGGPPLAQRIAPLPELLGEGEESLYREFTWAEYKKAAYKTRLGDNRLAQFEKK</sequence>
<keyword evidence="12" id="KW-1185">Reference proteome</keyword>
<dbReference type="Gene3D" id="2.60.120.330">
    <property type="entry name" value="B-lactam Antibiotic, Isopenicillin N Synthase, Chain"/>
    <property type="match status" value="1"/>
</dbReference>
<dbReference type="OrthoDB" id="288590at2759"/>
<evidence type="ECO:0000259" key="10">
    <source>
        <dbReference type="PROSITE" id="PS51471"/>
    </source>
</evidence>
<dbReference type="FunFam" id="2.60.120.330:FF:000014">
    <property type="entry name" value="Gibberellin 2-beta-dioxygenase 1"/>
    <property type="match status" value="1"/>
</dbReference>
<evidence type="ECO:0000313" key="12">
    <source>
        <dbReference type="Proteomes" id="UP000823388"/>
    </source>
</evidence>
<evidence type="ECO:0000256" key="1">
    <source>
        <dbReference type="ARBA" id="ARBA00001961"/>
    </source>
</evidence>
<organism evidence="11 12">
    <name type="scientific">Panicum virgatum</name>
    <name type="common">Blackwell switchgrass</name>
    <dbReference type="NCBI Taxonomy" id="38727"/>
    <lineage>
        <taxon>Eukaryota</taxon>
        <taxon>Viridiplantae</taxon>
        <taxon>Streptophyta</taxon>
        <taxon>Embryophyta</taxon>
        <taxon>Tracheophyta</taxon>
        <taxon>Spermatophyta</taxon>
        <taxon>Magnoliopsida</taxon>
        <taxon>Liliopsida</taxon>
        <taxon>Poales</taxon>
        <taxon>Poaceae</taxon>
        <taxon>PACMAD clade</taxon>
        <taxon>Panicoideae</taxon>
        <taxon>Panicodae</taxon>
        <taxon>Paniceae</taxon>
        <taxon>Panicinae</taxon>
        <taxon>Panicum</taxon>
        <taxon>Panicum sect. Hiantes</taxon>
    </lineage>
</organism>
<keyword evidence="2 9" id="KW-0479">Metal-binding</keyword>
<comment type="caution">
    <text evidence="11">The sequence shown here is derived from an EMBL/GenBank/DDBJ whole genome shotgun (WGS) entry which is preliminary data.</text>
</comment>
<reference evidence="11" key="1">
    <citation type="submission" date="2020-05" db="EMBL/GenBank/DDBJ databases">
        <title>WGS assembly of Panicum virgatum.</title>
        <authorList>
            <person name="Lovell J.T."/>
            <person name="Jenkins J."/>
            <person name="Shu S."/>
            <person name="Juenger T.E."/>
            <person name="Schmutz J."/>
        </authorList>
    </citation>
    <scope>NUCLEOTIDE SEQUENCE</scope>
    <source>
        <strain evidence="11">AP13</strain>
    </source>
</reference>
<evidence type="ECO:0000256" key="6">
    <source>
        <dbReference type="ARBA" id="ARBA00052204"/>
    </source>
</evidence>
<dbReference type="SUPFAM" id="SSF51197">
    <property type="entry name" value="Clavaminate synthase-like"/>
    <property type="match status" value="1"/>
</dbReference>
<evidence type="ECO:0000256" key="8">
    <source>
        <dbReference type="ARBA" id="ARBA00066708"/>
    </source>
</evidence>
<proteinExistence type="inferred from homology"/>
<dbReference type="InterPro" id="IPR044861">
    <property type="entry name" value="IPNS-like_FE2OG_OXY"/>
</dbReference>
<comment type="cofactor">
    <cofactor evidence="1">
        <name>L-ascorbate</name>
        <dbReference type="ChEBI" id="CHEBI:38290"/>
    </cofactor>
</comment>
<keyword evidence="4 9" id="KW-0560">Oxidoreductase</keyword>
<dbReference type="GO" id="GO:0046872">
    <property type="term" value="F:metal ion binding"/>
    <property type="evidence" value="ECO:0007669"/>
    <property type="project" value="UniProtKB-KW"/>
</dbReference>
<keyword evidence="5 9" id="KW-0408">Iron</keyword>
<gene>
    <name evidence="11" type="ORF">PVAP13_5NG503800</name>
</gene>
<dbReference type="PROSITE" id="PS51471">
    <property type="entry name" value="FE2OG_OXY"/>
    <property type="match status" value="1"/>
</dbReference>
<comment type="catalytic activity">
    <reaction evidence="6">
        <text>gibberellin A1 + 2-oxoglutarate + O2 = gibberellin A8 + succinate + CO2</text>
        <dbReference type="Rhea" id="RHEA:15005"/>
        <dbReference type="ChEBI" id="CHEBI:15379"/>
        <dbReference type="ChEBI" id="CHEBI:16526"/>
        <dbReference type="ChEBI" id="CHEBI:16810"/>
        <dbReference type="ChEBI" id="CHEBI:30031"/>
        <dbReference type="ChEBI" id="CHEBI:58524"/>
        <dbReference type="ChEBI" id="CHEBI:58594"/>
        <dbReference type="EC" id="1.14.11.13"/>
    </reaction>
</comment>
<protein>
    <recommendedName>
        <fullName evidence="8">gibberellin 2beta-dioxygenase</fullName>
        <ecNumber evidence="8">1.14.11.13</ecNumber>
    </recommendedName>
</protein>
<evidence type="ECO:0000256" key="4">
    <source>
        <dbReference type="ARBA" id="ARBA00023002"/>
    </source>
</evidence>
<evidence type="ECO:0000256" key="2">
    <source>
        <dbReference type="ARBA" id="ARBA00022723"/>
    </source>
</evidence>
<dbReference type="InterPro" id="IPR027443">
    <property type="entry name" value="IPNS-like_sf"/>
</dbReference>
<dbReference type="InterPro" id="IPR005123">
    <property type="entry name" value="Oxoglu/Fe-dep_dioxygenase_dom"/>
</dbReference>
<dbReference type="EMBL" id="CM029046">
    <property type="protein sequence ID" value="KAG2591757.1"/>
    <property type="molecule type" value="Genomic_DNA"/>
</dbReference>
<dbReference type="InterPro" id="IPR026992">
    <property type="entry name" value="DIOX_N"/>
</dbReference>
<dbReference type="Proteomes" id="UP000823388">
    <property type="component" value="Chromosome 5N"/>
</dbReference>
<evidence type="ECO:0000256" key="3">
    <source>
        <dbReference type="ARBA" id="ARBA00022964"/>
    </source>
</evidence>
<evidence type="ECO:0000313" key="11">
    <source>
        <dbReference type="EMBL" id="KAG2591757.1"/>
    </source>
</evidence>
<accession>A0A8T0S0N5</accession>
<dbReference type="GO" id="GO:0045543">
    <property type="term" value="F:gibberellin 2-beta-dioxygenase activity"/>
    <property type="evidence" value="ECO:0007669"/>
    <property type="project" value="UniProtKB-EC"/>
</dbReference>
<dbReference type="EC" id="1.14.11.13" evidence="8"/>
<dbReference type="PANTHER" id="PTHR47990">
    <property type="entry name" value="2-OXOGLUTARATE (2OG) AND FE(II)-DEPENDENT OXYGENASE SUPERFAMILY PROTEIN-RELATED"/>
    <property type="match status" value="1"/>
</dbReference>
<evidence type="ECO:0000256" key="9">
    <source>
        <dbReference type="RuleBase" id="RU003682"/>
    </source>
</evidence>
<keyword evidence="3" id="KW-0223">Dioxygenase</keyword>
<comment type="similarity">
    <text evidence="7">Belongs to the iron/ascorbate-dependent oxidoreductase family. GA2OX subfamily.</text>
</comment>
<dbReference type="Pfam" id="PF03171">
    <property type="entry name" value="2OG-FeII_Oxy"/>
    <property type="match status" value="1"/>
</dbReference>
<dbReference type="Pfam" id="PF14226">
    <property type="entry name" value="DIOX_N"/>
    <property type="match status" value="1"/>
</dbReference>
<dbReference type="AlphaFoldDB" id="A0A8T0S0N5"/>
<name>A0A8T0S0N5_PANVG</name>